<evidence type="ECO:0000313" key="1">
    <source>
        <dbReference type="EMBL" id="KAL3954428.1"/>
    </source>
</evidence>
<name>A0ACC4DGK3_PURLI</name>
<reference evidence="1" key="1">
    <citation type="submission" date="2024-12" db="EMBL/GenBank/DDBJ databases">
        <title>Comparative genomics and development of molecular markers within Purpureocillium lilacinum and among Purpureocillium species.</title>
        <authorList>
            <person name="Yeh Z.-Y."/>
            <person name="Ni N.-T."/>
            <person name="Lo P.-H."/>
            <person name="Mushyakhwo K."/>
            <person name="Lin C.-F."/>
            <person name="Nai Y.-S."/>
        </authorList>
    </citation>
    <scope>NUCLEOTIDE SEQUENCE</scope>
    <source>
        <strain evidence="1">NCHU-NPUST-175</strain>
    </source>
</reference>
<accession>A0ACC4DGK3</accession>
<evidence type="ECO:0000313" key="2">
    <source>
        <dbReference type="Proteomes" id="UP001638806"/>
    </source>
</evidence>
<dbReference type="Proteomes" id="UP001638806">
    <property type="component" value="Unassembled WGS sequence"/>
</dbReference>
<keyword evidence="2" id="KW-1185">Reference proteome</keyword>
<protein>
    <submittedName>
        <fullName evidence="1">Uncharacterized protein</fullName>
    </submittedName>
</protein>
<dbReference type="EMBL" id="JBGNUJ010000010">
    <property type="protein sequence ID" value="KAL3954428.1"/>
    <property type="molecule type" value="Genomic_DNA"/>
</dbReference>
<proteinExistence type="predicted"/>
<gene>
    <name evidence="1" type="ORF">ACCO45_009991</name>
</gene>
<comment type="caution">
    <text evidence="1">The sequence shown here is derived from an EMBL/GenBank/DDBJ whole genome shotgun (WGS) entry which is preliminary data.</text>
</comment>
<organism evidence="1 2">
    <name type="scientific">Purpureocillium lilacinum</name>
    <name type="common">Paecilomyces lilacinus</name>
    <dbReference type="NCBI Taxonomy" id="33203"/>
    <lineage>
        <taxon>Eukaryota</taxon>
        <taxon>Fungi</taxon>
        <taxon>Dikarya</taxon>
        <taxon>Ascomycota</taxon>
        <taxon>Pezizomycotina</taxon>
        <taxon>Sordariomycetes</taxon>
        <taxon>Hypocreomycetidae</taxon>
        <taxon>Hypocreales</taxon>
        <taxon>Ophiocordycipitaceae</taxon>
        <taxon>Purpureocillium</taxon>
    </lineage>
</organism>
<sequence>MASLIGTDIHQWLQQIQDLATQCSKDLQTVPTPEYEHEGRLAHVNAQLGEALERYATQSATDQSDLRKKIIGYSCELEQLEASYMARREDAEVAYNGHGTRFGWGQRDQAANLTQCSSGIHAPSLTAGEVYLASWGKTGTPSAVLLLPTEKLHEVGVPSDYTMESLGLVDDVPSCYVYDHHKKSFRWRDGYEDGGPFVSKRYYPVIFFNGSTFLPKSPGKVTARWLPAGDLRVLDITDSAVRKLIGHASQVRKFLSEREMALAASNTKSEDGVQTLRRHESNRAVEQAPVVTSARPPEARGQVGRPSISQQPTHQNVESRRGGIPNIPTSRLLSGGTPNKGQKQPDLAASSSTTKTDASTFEYKALPNPESEGVQWVESKKTAYAKALHVMDRSHREIEVLDSLWRRRAQAGSPLKGQELQQYHLRREQQWNVYANAGRWMEDFKKQYLESTSPAARDTTASTHQPALSPATVGVTQPEPQRTDAHGKPTSSSSEPISTPDNGLTTIEEVAGASSHFLDASRTGTTVKMSRPTPGGAVHQEGMNYQAKTHSEKNARGPVLSLEAEQCMSNAQNDVATESPIGLRRNTSNLASIAEAGLQVMQSATSTKDTSSTEACSQTTRHVELQTWSEDRPRSDEQHGPRAPAIPSTDRVGLHRGEDVNRGELQRAHQGNGIM</sequence>